<accession>A0A9D2LIK8</accession>
<keyword evidence="1" id="KW-0694">RNA-binding</keyword>
<dbReference type="SUPFAM" id="SSF55174">
    <property type="entry name" value="Alpha-L RNA-binding motif"/>
    <property type="match status" value="1"/>
</dbReference>
<comment type="caution">
    <text evidence="3">The sequence shown here is derived from an EMBL/GenBank/DDBJ whole genome shotgun (WGS) entry which is preliminary data.</text>
</comment>
<evidence type="ECO:0000259" key="2">
    <source>
        <dbReference type="SMART" id="SM00363"/>
    </source>
</evidence>
<dbReference type="PROSITE" id="PS50889">
    <property type="entry name" value="S4"/>
    <property type="match status" value="1"/>
</dbReference>
<dbReference type="PANTHER" id="PTHR13633">
    <property type="entry name" value="MITOCHONDRIAL TRANSCRIPTION RESCUE FACTOR 1"/>
    <property type="match status" value="1"/>
</dbReference>
<protein>
    <recommendedName>
        <fullName evidence="2">RNA-binding S4 domain-containing protein</fullName>
    </recommendedName>
</protein>
<dbReference type="Gene3D" id="3.10.290.10">
    <property type="entry name" value="RNA-binding S4 domain"/>
    <property type="match status" value="1"/>
</dbReference>
<dbReference type="InterPro" id="IPR002942">
    <property type="entry name" value="S4_RNA-bd"/>
</dbReference>
<dbReference type="Proteomes" id="UP000823824">
    <property type="component" value="Unassembled WGS sequence"/>
</dbReference>
<evidence type="ECO:0000313" key="4">
    <source>
        <dbReference type="Proteomes" id="UP000823824"/>
    </source>
</evidence>
<sequence>MEKSKLLDRCGAEGEDRLLLAKVLDRAEQAESRNVPAWTDFLSPQQQMLAQDLLRLADIPETAWLRQGGYQGAERNILLFLPDWMEPETAESPLRCLRAAFRPEDRLSHRDILGSLMGMGIVREKVGDILVSPESADLIVLDTVAEFLLSSWNSAGRARLTVTEIPAAHLHIPEVRCEEIRDTVSSLRLDAVCSTGFRMARGRAAELISSGHVQVNWRACTKADKLLAAGDTVSARGFGKFQLAEVGGVTKKGRTAIVVKRYI</sequence>
<dbReference type="CDD" id="cd00165">
    <property type="entry name" value="S4"/>
    <property type="match status" value="1"/>
</dbReference>
<dbReference type="Gene3D" id="3.30.70.330">
    <property type="match status" value="1"/>
</dbReference>
<dbReference type="PANTHER" id="PTHR13633:SF3">
    <property type="entry name" value="MITOCHONDRIAL TRANSCRIPTION RESCUE FACTOR 1"/>
    <property type="match status" value="1"/>
</dbReference>
<reference evidence="3" key="1">
    <citation type="journal article" date="2021" name="PeerJ">
        <title>Extensive microbial diversity within the chicken gut microbiome revealed by metagenomics and culture.</title>
        <authorList>
            <person name="Gilroy R."/>
            <person name="Ravi A."/>
            <person name="Getino M."/>
            <person name="Pursley I."/>
            <person name="Horton D.L."/>
            <person name="Alikhan N.F."/>
            <person name="Baker D."/>
            <person name="Gharbi K."/>
            <person name="Hall N."/>
            <person name="Watson M."/>
            <person name="Adriaenssens E.M."/>
            <person name="Foster-Nyarko E."/>
            <person name="Jarju S."/>
            <person name="Secka A."/>
            <person name="Antonio M."/>
            <person name="Oren A."/>
            <person name="Chaudhuri R.R."/>
            <person name="La Ragione R."/>
            <person name="Hildebrand F."/>
            <person name="Pallen M.J."/>
        </authorList>
    </citation>
    <scope>NUCLEOTIDE SEQUENCE</scope>
    <source>
        <strain evidence="3">ChiBcec18-1249</strain>
    </source>
</reference>
<dbReference type="Pfam" id="PF01479">
    <property type="entry name" value="S4"/>
    <property type="match status" value="1"/>
</dbReference>
<dbReference type="InterPro" id="IPR040591">
    <property type="entry name" value="RqcP2_RBD"/>
</dbReference>
<evidence type="ECO:0000256" key="1">
    <source>
        <dbReference type="PROSITE-ProRule" id="PRU00182"/>
    </source>
</evidence>
<organism evidence="3 4">
    <name type="scientific">Candidatus Oscillibacter excrementigallinarum</name>
    <dbReference type="NCBI Taxonomy" id="2838716"/>
    <lineage>
        <taxon>Bacteria</taxon>
        <taxon>Bacillati</taxon>
        <taxon>Bacillota</taxon>
        <taxon>Clostridia</taxon>
        <taxon>Eubacteriales</taxon>
        <taxon>Oscillospiraceae</taxon>
        <taxon>Oscillibacter</taxon>
    </lineage>
</organism>
<dbReference type="Pfam" id="PF17774">
    <property type="entry name" value="YlmH_RBD"/>
    <property type="match status" value="1"/>
</dbReference>
<dbReference type="InterPro" id="IPR012677">
    <property type="entry name" value="Nucleotide-bd_a/b_plait_sf"/>
</dbReference>
<dbReference type="EMBL" id="DWZJ01000053">
    <property type="protein sequence ID" value="HJB13348.1"/>
    <property type="molecule type" value="Genomic_DNA"/>
</dbReference>
<dbReference type="Gene3D" id="3.30.1370.160">
    <property type="match status" value="1"/>
</dbReference>
<feature type="domain" description="RNA-binding S4" evidence="2">
    <location>
        <begin position="187"/>
        <end position="244"/>
    </location>
</feature>
<reference evidence="3" key="2">
    <citation type="submission" date="2021-04" db="EMBL/GenBank/DDBJ databases">
        <authorList>
            <person name="Gilroy R."/>
        </authorList>
    </citation>
    <scope>NUCLEOTIDE SEQUENCE</scope>
    <source>
        <strain evidence="3">ChiBcec18-1249</strain>
    </source>
</reference>
<evidence type="ECO:0000313" key="3">
    <source>
        <dbReference type="EMBL" id="HJB13348.1"/>
    </source>
</evidence>
<dbReference type="InterPro" id="IPR036986">
    <property type="entry name" value="S4_RNA-bd_sf"/>
</dbReference>
<dbReference type="AlphaFoldDB" id="A0A9D2LIK8"/>
<name>A0A9D2LIK8_9FIRM</name>
<dbReference type="SMART" id="SM00363">
    <property type="entry name" value="S4"/>
    <property type="match status" value="1"/>
</dbReference>
<gene>
    <name evidence="3" type="ORF">H9787_06515</name>
</gene>
<dbReference type="GO" id="GO:0003723">
    <property type="term" value="F:RNA binding"/>
    <property type="evidence" value="ECO:0007669"/>
    <property type="project" value="UniProtKB-KW"/>
</dbReference>
<proteinExistence type="predicted"/>